<dbReference type="EMBL" id="SDMP01000020">
    <property type="protein sequence ID" value="RYQ84213.1"/>
    <property type="molecule type" value="Genomic_DNA"/>
</dbReference>
<dbReference type="Proteomes" id="UP000289738">
    <property type="component" value="Chromosome B10"/>
</dbReference>
<organism evidence="1 2">
    <name type="scientific">Arachis hypogaea</name>
    <name type="common">Peanut</name>
    <dbReference type="NCBI Taxonomy" id="3818"/>
    <lineage>
        <taxon>Eukaryota</taxon>
        <taxon>Viridiplantae</taxon>
        <taxon>Streptophyta</taxon>
        <taxon>Embryophyta</taxon>
        <taxon>Tracheophyta</taxon>
        <taxon>Spermatophyta</taxon>
        <taxon>Magnoliopsida</taxon>
        <taxon>eudicotyledons</taxon>
        <taxon>Gunneridae</taxon>
        <taxon>Pentapetalae</taxon>
        <taxon>rosids</taxon>
        <taxon>fabids</taxon>
        <taxon>Fabales</taxon>
        <taxon>Fabaceae</taxon>
        <taxon>Papilionoideae</taxon>
        <taxon>50 kb inversion clade</taxon>
        <taxon>dalbergioids sensu lato</taxon>
        <taxon>Dalbergieae</taxon>
        <taxon>Pterocarpus clade</taxon>
        <taxon>Arachis</taxon>
    </lineage>
</organism>
<dbReference type="STRING" id="3818.A0A444X3M7"/>
<name>A0A444X3M7_ARAHY</name>
<evidence type="ECO:0000313" key="1">
    <source>
        <dbReference type="EMBL" id="RYQ84213.1"/>
    </source>
</evidence>
<sequence length="146" mass="16528">MEERRRGCFVATEAPPPLLGLVAIVVLPSSGCCAAAEEVEGMSRRRRALSPSRCVTAHHHRRILCHQINILYSVSSLSRSFSNSLSLFSSKRLFRIWNCLSQLYAKDITTPDDKQELDEALQQEVDVRKDLIRNFANTIDLDQLDI</sequence>
<comment type="caution">
    <text evidence="1">The sequence shown here is derived from an EMBL/GenBank/DDBJ whole genome shotgun (WGS) entry which is preliminary data.</text>
</comment>
<evidence type="ECO:0000313" key="2">
    <source>
        <dbReference type="Proteomes" id="UP000289738"/>
    </source>
</evidence>
<protein>
    <submittedName>
        <fullName evidence="1">Uncharacterized protein</fullName>
    </submittedName>
</protein>
<keyword evidence="2" id="KW-1185">Reference proteome</keyword>
<proteinExistence type="predicted"/>
<accession>A0A444X3M7</accession>
<reference evidence="1 2" key="1">
    <citation type="submission" date="2019-01" db="EMBL/GenBank/DDBJ databases">
        <title>Sequencing of cultivated peanut Arachis hypogaea provides insights into genome evolution and oil improvement.</title>
        <authorList>
            <person name="Chen X."/>
        </authorList>
    </citation>
    <scope>NUCLEOTIDE SEQUENCE [LARGE SCALE GENOMIC DNA]</scope>
    <source>
        <strain evidence="2">cv. Fuhuasheng</strain>
        <tissue evidence="1">Leaves</tissue>
    </source>
</reference>
<gene>
    <name evidence="1" type="ORF">Ahy_B10g103267</name>
</gene>
<dbReference type="AlphaFoldDB" id="A0A444X3M7"/>